<dbReference type="AlphaFoldDB" id="A0A9N8ZSY3"/>
<dbReference type="PROSITE" id="PS00498">
    <property type="entry name" value="TYROSINASE_2"/>
    <property type="match status" value="1"/>
</dbReference>
<dbReference type="PROSITE" id="PS00497">
    <property type="entry name" value="TYROSINASE_1"/>
    <property type="match status" value="1"/>
</dbReference>
<organism evidence="10 11">
    <name type="scientific">Dentiscutata erythropus</name>
    <dbReference type="NCBI Taxonomy" id="1348616"/>
    <lineage>
        <taxon>Eukaryota</taxon>
        <taxon>Fungi</taxon>
        <taxon>Fungi incertae sedis</taxon>
        <taxon>Mucoromycota</taxon>
        <taxon>Glomeromycotina</taxon>
        <taxon>Glomeromycetes</taxon>
        <taxon>Diversisporales</taxon>
        <taxon>Gigasporaceae</taxon>
        <taxon>Dentiscutata</taxon>
    </lineage>
</organism>
<evidence type="ECO:0000256" key="5">
    <source>
        <dbReference type="ARBA" id="ARBA00023101"/>
    </source>
</evidence>
<evidence type="ECO:0000256" key="3">
    <source>
        <dbReference type="ARBA" id="ARBA00022723"/>
    </source>
</evidence>
<comment type="catalytic activity">
    <reaction evidence="7">
        <text>L-tyrosine + O2 = L-dopaquinone + H2O</text>
        <dbReference type="Rhea" id="RHEA:18117"/>
        <dbReference type="ChEBI" id="CHEBI:15377"/>
        <dbReference type="ChEBI" id="CHEBI:15379"/>
        <dbReference type="ChEBI" id="CHEBI:57924"/>
        <dbReference type="ChEBI" id="CHEBI:58315"/>
        <dbReference type="EC" id="1.14.18.1"/>
    </reaction>
</comment>
<dbReference type="InterPro" id="IPR008922">
    <property type="entry name" value="Di-copper_centre_dom_sf"/>
</dbReference>
<gene>
    <name evidence="10" type="ORF">DERYTH_LOCUS3129</name>
</gene>
<evidence type="ECO:0000256" key="2">
    <source>
        <dbReference type="ARBA" id="ARBA00011906"/>
    </source>
</evidence>
<dbReference type="EC" id="1.14.18.1" evidence="2"/>
<comment type="catalytic activity">
    <reaction evidence="6">
        <text>2 L-dopa + O2 = 2 L-dopaquinone + 2 H2O</text>
        <dbReference type="Rhea" id="RHEA:34287"/>
        <dbReference type="ChEBI" id="CHEBI:15377"/>
        <dbReference type="ChEBI" id="CHEBI:15379"/>
        <dbReference type="ChEBI" id="CHEBI:57504"/>
        <dbReference type="ChEBI" id="CHEBI:57924"/>
        <dbReference type="EC" id="1.14.18.1"/>
    </reaction>
</comment>
<keyword evidence="11" id="KW-1185">Reference proteome</keyword>
<dbReference type="EMBL" id="CAJVPY010001067">
    <property type="protein sequence ID" value="CAG8505735.1"/>
    <property type="molecule type" value="Genomic_DNA"/>
</dbReference>
<dbReference type="Gene3D" id="1.10.1280.10">
    <property type="entry name" value="Di-copper center containing domain from catechol oxidase"/>
    <property type="match status" value="1"/>
</dbReference>
<evidence type="ECO:0000259" key="8">
    <source>
        <dbReference type="PROSITE" id="PS00497"/>
    </source>
</evidence>
<dbReference type="PRINTS" id="PR00092">
    <property type="entry name" value="TYROSINASE"/>
</dbReference>
<keyword evidence="3" id="KW-0479">Metal-binding</keyword>
<dbReference type="GO" id="GO:0042438">
    <property type="term" value="P:melanin biosynthetic process"/>
    <property type="evidence" value="ECO:0007669"/>
    <property type="project" value="UniProtKB-KW"/>
</dbReference>
<dbReference type="SUPFAM" id="SSF48056">
    <property type="entry name" value="Di-copper centre-containing domain"/>
    <property type="match status" value="1"/>
</dbReference>
<dbReference type="PANTHER" id="PTHR11474:SF76">
    <property type="entry name" value="SHKT DOMAIN-CONTAINING PROTEIN"/>
    <property type="match status" value="1"/>
</dbReference>
<comment type="similarity">
    <text evidence="1">Belongs to the tyrosinase family.</text>
</comment>
<evidence type="ECO:0000313" key="10">
    <source>
        <dbReference type="EMBL" id="CAG8505735.1"/>
    </source>
</evidence>
<evidence type="ECO:0000256" key="6">
    <source>
        <dbReference type="ARBA" id="ARBA00048233"/>
    </source>
</evidence>
<feature type="domain" description="Tyrosinase copper-binding" evidence="9">
    <location>
        <begin position="343"/>
        <end position="354"/>
    </location>
</feature>
<reference evidence="10" key="1">
    <citation type="submission" date="2021-06" db="EMBL/GenBank/DDBJ databases">
        <authorList>
            <person name="Kallberg Y."/>
            <person name="Tangrot J."/>
            <person name="Rosling A."/>
        </authorList>
    </citation>
    <scope>NUCLEOTIDE SEQUENCE</scope>
    <source>
        <strain evidence="10">MA453B</strain>
    </source>
</reference>
<dbReference type="PANTHER" id="PTHR11474">
    <property type="entry name" value="TYROSINASE FAMILY MEMBER"/>
    <property type="match status" value="1"/>
</dbReference>
<dbReference type="GO" id="GO:0046872">
    <property type="term" value="F:metal ion binding"/>
    <property type="evidence" value="ECO:0007669"/>
    <property type="project" value="UniProtKB-KW"/>
</dbReference>
<evidence type="ECO:0000256" key="1">
    <source>
        <dbReference type="ARBA" id="ARBA00009928"/>
    </source>
</evidence>
<protein>
    <recommendedName>
        <fullName evidence="2">tyrosinase</fullName>
        <ecNumber evidence="2">1.14.18.1</ecNumber>
    </recommendedName>
</protein>
<evidence type="ECO:0000256" key="4">
    <source>
        <dbReference type="ARBA" id="ARBA00023008"/>
    </source>
</evidence>
<dbReference type="OrthoDB" id="2329482at2759"/>
<comment type="caution">
    <text evidence="10">The sequence shown here is derived from an EMBL/GenBank/DDBJ whole genome shotgun (WGS) entry which is preliminary data.</text>
</comment>
<dbReference type="InterPro" id="IPR002227">
    <property type="entry name" value="Tyrosinase_Cu-bd"/>
</dbReference>
<dbReference type="InterPro" id="IPR050316">
    <property type="entry name" value="Tyrosinase/Hemocyanin"/>
</dbReference>
<keyword evidence="4" id="KW-0186">Copper</keyword>
<evidence type="ECO:0000313" key="11">
    <source>
        <dbReference type="Proteomes" id="UP000789405"/>
    </source>
</evidence>
<sequence>MGLSHSSVYHSSHVRSVSTSGPVIVEPYSDLYPRLDIYDFYGDEIYRPQFDLLVQSYQVIYDRPYEDMRSFYQIAGIHGLPYTTYDGVTGGVHEYNNQTDWAKGRWGGYCHHGDILFPSWHRPYLLLIESLLVNEAKKIASQYPDNEKEKYVEAAKQLRHPYWDWGDEKAMKGIPEIFITSEIEINTPKGKKKVKNPLKSFTLPVDVSYPLGKGQNPTDKPNYNVPNLTYNPFTPAGYPTIRHPNADYEDQYNLLNSNLSVHVPTVFRPGLYQMFHIRDFLRFSHHGVKPGGAQMGNVFSGHPPPSATGIGHFASLEIVHDDLHLATGGIGGHMAYIDLAGFDPLFFFHHVNVDRLFALWQGVYPDSWIPKITELNGTYTDEIDKVVDENTDLTPFRKTKTEFWKSSDVRDIEKLGYTYLEVAKFKSQDPKKLQAYLLEIYKPDPHCGRRFFVKLTIEAGKLAGPYSIRVFIDLPDANAQTPVTSPHFSGFVAMWQSNSHTHNNTFVVGSVDITAAMVRLNLRTETFEALQDVNVTTGLLSSLAIFDVNKDINIVPVTLDGKGVSPKDAGVSKVEVFTFEHDKENPNFLVENSGQYYGSKKF</sequence>
<name>A0A9N8ZSY3_9GLOM</name>
<dbReference type="GO" id="GO:0004503">
    <property type="term" value="F:tyrosinase activity"/>
    <property type="evidence" value="ECO:0007669"/>
    <property type="project" value="UniProtKB-EC"/>
</dbReference>
<accession>A0A9N8ZSY3</accession>
<feature type="domain" description="Tyrosinase copper-binding" evidence="8">
    <location>
        <begin position="111"/>
        <end position="129"/>
    </location>
</feature>
<dbReference type="Proteomes" id="UP000789405">
    <property type="component" value="Unassembled WGS sequence"/>
</dbReference>
<keyword evidence="5" id="KW-0470">Melanin biosynthesis</keyword>
<proteinExistence type="inferred from homology"/>
<evidence type="ECO:0000259" key="9">
    <source>
        <dbReference type="PROSITE" id="PS00498"/>
    </source>
</evidence>
<evidence type="ECO:0000256" key="7">
    <source>
        <dbReference type="ARBA" id="ARBA00048881"/>
    </source>
</evidence>
<dbReference type="Pfam" id="PF00264">
    <property type="entry name" value="Tyrosinase"/>
    <property type="match status" value="1"/>
</dbReference>